<evidence type="ECO:0000313" key="2">
    <source>
        <dbReference type="EMBL" id="KAE8237280.1"/>
    </source>
</evidence>
<reference evidence="2" key="1">
    <citation type="submission" date="2016-04" db="EMBL/GenBank/DDBJ databases">
        <authorList>
            <person name="Nguyen H.D."/>
            <person name="Kesanakurti P."/>
            <person name="Cullis J."/>
            <person name="Levesque C.A."/>
            <person name="Hambleton S."/>
        </authorList>
    </citation>
    <scope>NUCLEOTIDE SEQUENCE</scope>
    <source>
        <strain evidence="2">DAOMC 238032</strain>
    </source>
</reference>
<name>A0A8T8SDD8_9BASI</name>
<feature type="compositionally biased region" description="Basic residues" evidence="1">
    <location>
        <begin position="104"/>
        <end position="115"/>
    </location>
</feature>
<evidence type="ECO:0000256" key="1">
    <source>
        <dbReference type="SAM" id="MobiDB-lite"/>
    </source>
</evidence>
<proteinExistence type="predicted"/>
<feature type="region of interest" description="Disordered" evidence="1">
    <location>
        <begin position="104"/>
        <end position="123"/>
    </location>
</feature>
<sequence>MALRVSVPRRVLIPSGTKDPGTFLCDEGSQDDLHAAPPGTILGSGPLGTLTDAALSTPFRLGYVKTISVKPSEEALHPGSAGDPPPRAVPAAAAFKHQLSRRRQHLPTHWMRSRRPARDSGVQHRRIQAATTLFTFGCALAVDCNSSHHLCERGTASAQQVCVSIWAARRSDPCAVCCHLAVYKMADSIESLLPHDHHHQHRTTTSNNTTPTPTAATAQQQQRQVDIDLTCCILWA</sequence>
<dbReference type="EMBL" id="LWDD02003382">
    <property type="protein sequence ID" value="KAE8237280.1"/>
    <property type="molecule type" value="Genomic_DNA"/>
</dbReference>
<dbReference type="AlphaFoldDB" id="A0A8T8SDD8"/>
<dbReference type="Proteomes" id="UP000077671">
    <property type="component" value="Unassembled WGS sequence"/>
</dbReference>
<evidence type="ECO:0000313" key="3">
    <source>
        <dbReference type="Proteomes" id="UP000077671"/>
    </source>
</evidence>
<gene>
    <name evidence="2" type="ORF">A4X03_0g9171</name>
</gene>
<accession>A0A8T8SDD8</accession>
<reference evidence="2" key="2">
    <citation type="journal article" date="2019" name="IMA Fungus">
        <title>Genome sequencing and comparison of five Tilletia species to identify candidate genes for the detection of regulated species infecting wheat.</title>
        <authorList>
            <person name="Nguyen H.D.T."/>
            <person name="Sultana T."/>
            <person name="Kesanakurti P."/>
            <person name="Hambleton S."/>
        </authorList>
    </citation>
    <scope>NUCLEOTIDE SEQUENCE</scope>
    <source>
        <strain evidence="2">DAOMC 238032</strain>
    </source>
</reference>
<feature type="region of interest" description="Disordered" evidence="1">
    <location>
        <begin position="196"/>
        <end position="221"/>
    </location>
</feature>
<protein>
    <submittedName>
        <fullName evidence="2">Uncharacterized protein</fullName>
    </submittedName>
</protein>
<comment type="caution">
    <text evidence="2">The sequence shown here is derived from an EMBL/GenBank/DDBJ whole genome shotgun (WGS) entry which is preliminary data.</text>
</comment>
<organism evidence="2 3">
    <name type="scientific">Tilletia caries</name>
    <name type="common">wheat bunt fungus</name>
    <dbReference type="NCBI Taxonomy" id="13290"/>
    <lineage>
        <taxon>Eukaryota</taxon>
        <taxon>Fungi</taxon>
        <taxon>Dikarya</taxon>
        <taxon>Basidiomycota</taxon>
        <taxon>Ustilaginomycotina</taxon>
        <taxon>Exobasidiomycetes</taxon>
        <taxon>Tilletiales</taxon>
        <taxon>Tilletiaceae</taxon>
        <taxon>Tilletia</taxon>
    </lineage>
</organism>
<feature type="compositionally biased region" description="Low complexity" evidence="1">
    <location>
        <begin position="203"/>
        <end position="221"/>
    </location>
</feature>